<dbReference type="SUPFAM" id="SSF47794">
    <property type="entry name" value="Rad51 N-terminal domain-like"/>
    <property type="match status" value="1"/>
</dbReference>
<name>A0ABT9D5J9_9CELL</name>
<keyword evidence="5" id="KW-1185">Reference proteome</keyword>
<feature type="transmembrane region" description="Helical" evidence="2">
    <location>
        <begin position="9"/>
        <end position="29"/>
    </location>
</feature>
<proteinExistence type="predicted"/>
<dbReference type="Gene3D" id="1.10.150.20">
    <property type="entry name" value="5' to 3' exonuclease, C-terminal subdomain"/>
    <property type="match status" value="1"/>
</dbReference>
<feature type="compositionally biased region" description="Pro residues" evidence="1">
    <location>
        <begin position="45"/>
        <end position="55"/>
    </location>
</feature>
<keyword evidence="2" id="KW-0472">Membrane</keyword>
<gene>
    <name evidence="4" type="ORF">Q6348_02460</name>
</gene>
<feature type="domain" description="Helix-hairpin-helix DNA-binding motif class 1" evidence="3">
    <location>
        <begin position="84"/>
        <end position="103"/>
    </location>
</feature>
<evidence type="ECO:0000259" key="3">
    <source>
        <dbReference type="SMART" id="SM00278"/>
    </source>
</evidence>
<dbReference type="InterPro" id="IPR003583">
    <property type="entry name" value="Hlx-hairpin-Hlx_DNA-bd_motif"/>
</dbReference>
<dbReference type="EMBL" id="JAUQYP010000001">
    <property type="protein sequence ID" value="MDO8106055.1"/>
    <property type="molecule type" value="Genomic_DNA"/>
</dbReference>
<evidence type="ECO:0000313" key="4">
    <source>
        <dbReference type="EMBL" id="MDO8106055.1"/>
    </source>
</evidence>
<dbReference type="InterPro" id="IPR010995">
    <property type="entry name" value="DNA_repair_Rad51/TF_NusA_a-hlx"/>
</dbReference>
<keyword evidence="2" id="KW-1133">Transmembrane helix</keyword>
<dbReference type="RefSeq" id="WP_304599748.1">
    <property type="nucleotide sequence ID" value="NZ_JAUQYO010000002.1"/>
</dbReference>
<evidence type="ECO:0000256" key="1">
    <source>
        <dbReference type="SAM" id="MobiDB-lite"/>
    </source>
</evidence>
<evidence type="ECO:0000256" key="2">
    <source>
        <dbReference type="SAM" id="Phobius"/>
    </source>
</evidence>
<organism evidence="4 5">
    <name type="scientific">Actinotalea lenta</name>
    <dbReference type="NCBI Taxonomy" id="3064654"/>
    <lineage>
        <taxon>Bacteria</taxon>
        <taxon>Bacillati</taxon>
        <taxon>Actinomycetota</taxon>
        <taxon>Actinomycetes</taxon>
        <taxon>Micrococcales</taxon>
        <taxon>Cellulomonadaceae</taxon>
        <taxon>Actinotalea</taxon>
    </lineage>
</organism>
<protein>
    <submittedName>
        <fullName evidence="4">Helix-hairpin-helix domain-containing protein</fullName>
    </submittedName>
</protein>
<accession>A0ABT9D5J9</accession>
<dbReference type="SMART" id="SM00278">
    <property type="entry name" value="HhH1"/>
    <property type="match status" value="1"/>
</dbReference>
<keyword evidence="2" id="KW-0812">Transmembrane</keyword>
<dbReference type="Pfam" id="PF14520">
    <property type="entry name" value="HHH_5"/>
    <property type="match status" value="1"/>
</dbReference>
<comment type="caution">
    <text evidence="4">The sequence shown here is derived from an EMBL/GenBank/DDBJ whole genome shotgun (WGS) entry which is preliminary data.</text>
</comment>
<reference evidence="4 5" key="1">
    <citation type="submission" date="2023-07" db="EMBL/GenBank/DDBJ databases">
        <title>Description of novel actinomycetes strains, isolated from tidal flat sediment.</title>
        <authorList>
            <person name="Lu C."/>
        </authorList>
    </citation>
    <scope>NUCLEOTIDE SEQUENCE [LARGE SCALE GENOMIC DNA]</scope>
    <source>
        <strain evidence="4 5">SYSU T00b441</strain>
    </source>
</reference>
<evidence type="ECO:0000313" key="5">
    <source>
        <dbReference type="Proteomes" id="UP001232536"/>
    </source>
</evidence>
<feature type="region of interest" description="Disordered" evidence="1">
    <location>
        <begin position="37"/>
        <end position="78"/>
    </location>
</feature>
<dbReference type="Proteomes" id="UP001232536">
    <property type="component" value="Unassembled WGS sequence"/>
</dbReference>
<sequence length="147" mass="15579">MRDHKRRTGWWVLLLLLLGGGVVWVLRLLRDDDTWTEAGGSWEPKPVPSPAPGPAPVRDAEPEPDVARTPAPVPTTPEAVRAADDLTRIEGVGPKIAAALVAAGFETYAAVAVATEEDLRAALRTANVRASGTLGTWAEQARALADS</sequence>